<dbReference type="Proteomes" id="UP000236370">
    <property type="component" value="Unassembled WGS sequence"/>
</dbReference>
<feature type="non-terminal residue" evidence="1">
    <location>
        <position position="80"/>
    </location>
</feature>
<protein>
    <submittedName>
        <fullName evidence="1">TBL1X isoform 8</fullName>
    </submittedName>
</protein>
<organism evidence="1 2">
    <name type="scientific">Pan troglodytes</name>
    <name type="common">Chimpanzee</name>
    <dbReference type="NCBI Taxonomy" id="9598"/>
    <lineage>
        <taxon>Eukaryota</taxon>
        <taxon>Metazoa</taxon>
        <taxon>Chordata</taxon>
        <taxon>Craniata</taxon>
        <taxon>Vertebrata</taxon>
        <taxon>Euteleostomi</taxon>
        <taxon>Mammalia</taxon>
        <taxon>Eutheria</taxon>
        <taxon>Euarchontoglires</taxon>
        <taxon>Primates</taxon>
        <taxon>Haplorrhini</taxon>
        <taxon>Catarrhini</taxon>
        <taxon>Hominidae</taxon>
        <taxon>Pan</taxon>
    </lineage>
</organism>
<proteinExistence type="predicted"/>
<dbReference type="AlphaFoldDB" id="A0A2J8J8P2"/>
<accession>A0A2J8J8P2</accession>
<comment type="caution">
    <text evidence="1">The sequence shown here is derived from an EMBL/GenBank/DDBJ whole genome shotgun (WGS) entry which is preliminary data.</text>
</comment>
<dbReference type="Pfam" id="PF08513">
    <property type="entry name" value="LisH"/>
    <property type="match status" value="1"/>
</dbReference>
<dbReference type="PROSITE" id="PS50896">
    <property type="entry name" value="LISH"/>
    <property type="match status" value="1"/>
</dbReference>
<reference evidence="1 2" key="1">
    <citation type="submission" date="2017-12" db="EMBL/GenBank/DDBJ databases">
        <title>High-resolution comparative analysis of great ape genomes.</title>
        <authorList>
            <person name="Pollen A."/>
            <person name="Hastie A."/>
            <person name="Hormozdiari F."/>
            <person name="Dougherty M."/>
            <person name="Liu R."/>
            <person name="Chaisson M."/>
            <person name="Hoppe E."/>
            <person name="Hill C."/>
            <person name="Pang A."/>
            <person name="Hillier L."/>
            <person name="Baker C."/>
            <person name="Armstrong J."/>
            <person name="Shendure J."/>
            <person name="Paten B."/>
            <person name="Wilson R."/>
            <person name="Chao H."/>
            <person name="Schneider V."/>
            <person name="Ventura M."/>
            <person name="Kronenberg Z."/>
            <person name="Murali S."/>
            <person name="Gordon D."/>
            <person name="Cantsilieris S."/>
            <person name="Munson K."/>
            <person name="Nelson B."/>
            <person name="Raja A."/>
            <person name="Underwood J."/>
            <person name="Diekhans M."/>
            <person name="Fiddes I."/>
            <person name="Haussler D."/>
            <person name="Eichler E."/>
        </authorList>
    </citation>
    <scope>NUCLEOTIDE SEQUENCE [LARGE SCALE GENOMIC DNA]</scope>
    <source>
        <strain evidence="1">Yerkes chimp pedigree #C0471</strain>
    </source>
</reference>
<dbReference type="Gene3D" id="1.20.960.30">
    <property type="match status" value="1"/>
</dbReference>
<dbReference type="EMBL" id="NBAG03000503">
    <property type="protein sequence ID" value="PNI19132.1"/>
    <property type="molecule type" value="Genomic_DNA"/>
</dbReference>
<evidence type="ECO:0000313" key="1">
    <source>
        <dbReference type="EMBL" id="PNI19132.1"/>
    </source>
</evidence>
<evidence type="ECO:0000313" key="2">
    <source>
        <dbReference type="Proteomes" id="UP000236370"/>
    </source>
</evidence>
<dbReference type="InterPro" id="IPR006594">
    <property type="entry name" value="LisH"/>
</dbReference>
<name>A0A2J8J8P2_PANTR</name>
<sequence>MTELAGASSSCCHRPAGRGAMQSVLHHFQRLRGREGGSHFINTSSPRGEAKMSITSDEVNFLVYRYLQESGFSHSAFTFG</sequence>
<gene>
    <name evidence="1" type="ORF">CK820_G0049839</name>
</gene>